<accession>A0A9X3WCI7</accession>
<keyword evidence="9" id="KW-0966">Cell projection</keyword>
<comment type="subcellular location">
    <subcellularLocation>
        <location evidence="1">Cell membrane</location>
    </subcellularLocation>
</comment>
<feature type="signal peptide" evidence="8">
    <location>
        <begin position="1"/>
        <end position="24"/>
    </location>
</feature>
<evidence type="ECO:0000256" key="6">
    <source>
        <dbReference type="SAM" id="MobiDB-lite"/>
    </source>
</evidence>
<dbReference type="GO" id="GO:0016020">
    <property type="term" value="C:membrane"/>
    <property type="evidence" value="ECO:0007669"/>
    <property type="project" value="InterPro"/>
</dbReference>
<keyword evidence="10" id="KW-1185">Reference proteome</keyword>
<dbReference type="EMBL" id="JAMQKC010000003">
    <property type="protein sequence ID" value="MDC3416383.1"/>
    <property type="molecule type" value="Genomic_DNA"/>
</dbReference>
<sequence length="217" mass="23996">MIKQMLVSFILVAALSLSVTTVYATPSVADMFDGKNQEQYEDNSKTQSTESESSGEAVENLPSTNLGVDLIKLVAALGFVLGLIYLLLKFLNQKNKLVQQNRTLENLGGISLGTNKSLQVVKIGSRLYVIGVGDNVELLSEITDEETIQQLLGRDEPNDRTASSLFRSLLMKQNGKANKTKEQTNSFSTVFKSEMDRLVDGRKKLTKRLAEKDDDDE</sequence>
<evidence type="ECO:0000313" key="10">
    <source>
        <dbReference type="Proteomes" id="UP001145069"/>
    </source>
</evidence>
<keyword evidence="9" id="KW-0282">Flagellum</keyword>
<keyword evidence="2" id="KW-1003">Cell membrane</keyword>
<dbReference type="RefSeq" id="WP_272445387.1">
    <property type="nucleotide sequence ID" value="NZ_JAMQKC010000003.1"/>
</dbReference>
<protein>
    <submittedName>
        <fullName evidence="9">Flagellar biosynthetic protein FliO</fullName>
    </submittedName>
</protein>
<keyword evidence="3 7" id="KW-0812">Transmembrane</keyword>
<keyword evidence="9" id="KW-0969">Cilium</keyword>
<dbReference type="Pfam" id="PF04347">
    <property type="entry name" value="FliO"/>
    <property type="match status" value="1"/>
</dbReference>
<evidence type="ECO:0000256" key="8">
    <source>
        <dbReference type="SAM" id="SignalP"/>
    </source>
</evidence>
<feature type="region of interest" description="Disordered" evidence="6">
    <location>
        <begin position="34"/>
        <end position="58"/>
    </location>
</feature>
<evidence type="ECO:0000256" key="5">
    <source>
        <dbReference type="ARBA" id="ARBA00023136"/>
    </source>
</evidence>
<proteinExistence type="predicted"/>
<evidence type="ECO:0000256" key="7">
    <source>
        <dbReference type="SAM" id="Phobius"/>
    </source>
</evidence>
<reference evidence="9" key="1">
    <citation type="submission" date="2022-06" db="EMBL/GenBank/DDBJ databases">
        <title>Aquibacillus sp. a new bacterium isolated from soil saline samples.</title>
        <authorList>
            <person name="Galisteo C."/>
            <person name="De La Haba R."/>
            <person name="Sanchez-Porro C."/>
            <person name="Ventosa A."/>
        </authorList>
    </citation>
    <scope>NUCLEOTIDE SEQUENCE</scope>
    <source>
        <strain evidence="9">3ASR75-54</strain>
    </source>
</reference>
<evidence type="ECO:0000313" key="9">
    <source>
        <dbReference type="EMBL" id="MDC3416383.1"/>
    </source>
</evidence>
<feature type="chain" id="PRO_5040838040" evidence="8">
    <location>
        <begin position="25"/>
        <end position="217"/>
    </location>
</feature>
<dbReference type="AlphaFoldDB" id="A0A9X3WCI7"/>
<dbReference type="GO" id="GO:0044781">
    <property type="term" value="P:bacterial-type flagellum organization"/>
    <property type="evidence" value="ECO:0007669"/>
    <property type="project" value="InterPro"/>
</dbReference>
<evidence type="ECO:0000256" key="3">
    <source>
        <dbReference type="ARBA" id="ARBA00022692"/>
    </source>
</evidence>
<evidence type="ECO:0000256" key="2">
    <source>
        <dbReference type="ARBA" id="ARBA00022475"/>
    </source>
</evidence>
<organism evidence="9 10">
    <name type="scientific">Aquibacillus salsiterrae</name>
    <dbReference type="NCBI Taxonomy" id="2950439"/>
    <lineage>
        <taxon>Bacteria</taxon>
        <taxon>Bacillati</taxon>
        <taxon>Bacillota</taxon>
        <taxon>Bacilli</taxon>
        <taxon>Bacillales</taxon>
        <taxon>Bacillaceae</taxon>
        <taxon>Aquibacillus</taxon>
    </lineage>
</organism>
<dbReference type="Proteomes" id="UP001145069">
    <property type="component" value="Unassembled WGS sequence"/>
</dbReference>
<keyword evidence="8" id="KW-0732">Signal</keyword>
<feature type="transmembrane region" description="Helical" evidence="7">
    <location>
        <begin position="70"/>
        <end position="88"/>
    </location>
</feature>
<gene>
    <name evidence="9" type="ORF">NC799_05590</name>
</gene>
<feature type="compositionally biased region" description="Basic and acidic residues" evidence="6">
    <location>
        <begin position="34"/>
        <end position="44"/>
    </location>
</feature>
<feature type="compositionally biased region" description="Polar residues" evidence="6">
    <location>
        <begin position="45"/>
        <end position="54"/>
    </location>
</feature>
<keyword evidence="4 7" id="KW-1133">Transmembrane helix</keyword>
<evidence type="ECO:0000256" key="1">
    <source>
        <dbReference type="ARBA" id="ARBA00004236"/>
    </source>
</evidence>
<keyword evidence="5 7" id="KW-0472">Membrane</keyword>
<name>A0A9X3WCI7_9BACI</name>
<dbReference type="InterPro" id="IPR022781">
    <property type="entry name" value="Flagellar_biosynth_FliO"/>
</dbReference>
<comment type="caution">
    <text evidence="9">The sequence shown here is derived from an EMBL/GenBank/DDBJ whole genome shotgun (WGS) entry which is preliminary data.</text>
</comment>
<evidence type="ECO:0000256" key="4">
    <source>
        <dbReference type="ARBA" id="ARBA00022989"/>
    </source>
</evidence>